<protein>
    <submittedName>
        <fullName evidence="3">Uncharacterized protein</fullName>
    </submittedName>
</protein>
<keyword evidence="1" id="KW-0677">Repeat</keyword>
<organism evidence="3">
    <name type="scientific">marine metagenome</name>
    <dbReference type="NCBI Taxonomy" id="408172"/>
    <lineage>
        <taxon>unclassified sequences</taxon>
        <taxon>metagenomes</taxon>
        <taxon>ecological metagenomes</taxon>
    </lineage>
</organism>
<dbReference type="InterPro" id="IPR019734">
    <property type="entry name" value="TPR_rpt"/>
</dbReference>
<dbReference type="AlphaFoldDB" id="A0A382X8M1"/>
<dbReference type="SMART" id="SM00028">
    <property type="entry name" value="TPR"/>
    <property type="match status" value="1"/>
</dbReference>
<sequence length="144" mass="17268">MELKMKQFLLILFVPLVLFGQTNNIPPSVQEKINQAKDYYDLSLYEDSKKLLLELLHSEEGKNSEAEIRYHLGLASYYQGKYNDAIIQWNKVVRKYPTHERSRELNRIMANYISSTEESEMFREEEFEYYDDKRLSLLFWTPIP</sequence>
<evidence type="ECO:0000256" key="2">
    <source>
        <dbReference type="ARBA" id="ARBA00022803"/>
    </source>
</evidence>
<feature type="non-terminal residue" evidence="3">
    <location>
        <position position="144"/>
    </location>
</feature>
<evidence type="ECO:0000256" key="1">
    <source>
        <dbReference type="ARBA" id="ARBA00022737"/>
    </source>
</evidence>
<dbReference type="SUPFAM" id="SSF48452">
    <property type="entry name" value="TPR-like"/>
    <property type="match status" value="1"/>
</dbReference>
<dbReference type="Gene3D" id="1.25.40.10">
    <property type="entry name" value="Tetratricopeptide repeat domain"/>
    <property type="match status" value="1"/>
</dbReference>
<accession>A0A382X8M1</accession>
<reference evidence="3" key="1">
    <citation type="submission" date="2018-05" db="EMBL/GenBank/DDBJ databases">
        <authorList>
            <person name="Lanie J.A."/>
            <person name="Ng W.-L."/>
            <person name="Kazmierczak K.M."/>
            <person name="Andrzejewski T.M."/>
            <person name="Davidsen T.M."/>
            <person name="Wayne K.J."/>
            <person name="Tettelin H."/>
            <person name="Glass J.I."/>
            <person name="Rusch D."/>
            <person name="Podicherti R."/>
            <person name="Tsui H.-C.T."/>
            <person name="Winkler M.E."/>
        </authorList>
    </citation>
    <scope>NUCLEOTIDE SEQUENCE</scope>
</reference>
<gene>
    <name evidence="3" type="ORF">METZ01_LOCUS419552</name>
</gene>
<evidence type="ECO:0000313" key="3">
    <source>
        <dbReference type="EMBL" id="SVD66698.1"/>
    </source>
</evidence>
<dbReference type="EMBL" id="UINC01165353">
    <property type="protein sequence ID" value="SVD66698.1"/>
    <property type="molecule type" value="Genomic_DNA"/>
</dbReference>
<dbReference type="InterPro" id="IPR011990">
    <property type="entry name" value="TPR-like_helical_dom_sf"/>
</dbReference>
<keyword evidence="2" id="KW-0802">TPR repeat</keyword>
<dbReference type="PROSITE" id="PS50005">
    <property type="entry name" value="TPR"/>
    <property type="match status" value="1"/>
</dbReference>
<name>A0A382X8M1_9ZZZZ</name>
<proteinExistence type="predicted"/>
<dbReference type="InterPro" id="IPR013105">
    <property type="entry name" value="TPR_2"/>
</dbReference>
<dbReference type="Pfam" id="PF07719">
    <property type="entry name" value="TPR_2"/>
    <property type="match status" value="1"/>
</dbReference>